<dbReference type="NCBIfam" id="TIGR04023">
    <property type="entry name" value="PPOX_MSMEG_5819"/>
    <property type="match status" value="1"/>
</dbReference>
<dbReference type="InterPro" id="IPR024031">
    <property type="entry name" value="MSMEG_5819/OxyR"/>
</dbReference>
<keyword evidence="4" id="KW-1185">Reference proteome</keyword>
<dbReference type="RefSeq" id="WP_345458588.1">
    <property type="nucleotide sequence ID" value="NZ_BAABHF010000010.1"/>
</dbReference>
<dbReference type="EMBL" id="BAABHF010000010">
    <property type="protein sequence ID" value="GAA4486505.1"/>
    <property type="molecule type" value="Genomic_DNA"/>
</dbReference>
<dbReference type="InterPro" id="IPR012349">
    <property type="entry name" value="Split_barrel_FMN-bd"/>
</dbReference>
<evidence type="ECO:0000313" key="3">
    <source>
        <dbReference type="EMBL" id="GAA4486505.1"/>
    </source>
</evidence>
<dbReference type="SUPFAM" id="SSF50475">
    <property type="entry name" value="FMN-binding split barrel"/>
    <property type="match status" value="1"/>
</dbReference>
<organism evidence="3 4">
    <name type="scientific">Actinoallomurus oryzae</name>
    <dbReference type="NCBI Taxonomy" id="502180"/>
    <lineage>
        <taxon>Bacteria</taxon>
        <taxon>Bacillati</taxon>
        <taxon>Actinomycetota</taxon>
        <taxon>Actinomycetes</taxon>
        <taxon>Streptosporangiales</taxon>
        <taxon>Thermomonosporaceae</taxon>
        <taxon>Actinoallomurus</taxon>
    </lineage>
</organism>
<sequence>MRFTNLEIAYMGTQDLGRLATVQPDGTVQVTPVMFRYNTEHDTIDIGGRSMGTTRKFRNVASNHRVAFVIDDVLSREPWRVRCLEVRGTAEQVHVPEGPWPGTDGAIIRIHPRRIISFGLDESDRDPHELVTFARDVT</sequence>
<dbReference type="PANTHER" id="PTHR35176">
    <property type="entry name" value="HEME OXYGENASE HI_0854-RELATED"/>
    <property type="match status" value="1"/>
</dbReference>
<proteinExistence type="predicted"/>
<accession>A0ABP8PHY3</accession>
<dbReference type="PANTHER" id="PTHR35176:SF6">
    <property type="entry name" value="HEME OXYGENASE HI_0854-RELATED"/>
    <property type="match status" value="1"/>
</dbReference>
<comment type="caution">
    <text evidence="3">The sequence shown here is derived from an EMBL/GenBank/DDBJ whole genome shotgun (WGS) entry which is preliminary data.</text>
</comment>
<feature type="domain" description="Pyridoxamine 5'-phosphate oxidase N-terminal" evidence="2">
    <location>
        <begin position="14"/>
        <end position="94"/>
    </location>
</feature>
<keyword evidence="1" id="KW-0560">Oxidoreductase</keyword>
<evidence type="ECO:0000256" key="1">
    <source>
        <dbReference type="ARBA" id="ARBA00023002"/>
    </source>
</evidence>
<gene>
    <name evidence="3" type="ORF">GCM10023191_012810</name>
</gene>
<dbReference type="Gene3D" id="2.30.110.10">
    <property type="entry name" value="Electron Transport, Fmn-binding Protein, Chain A"/>
    <property type="match status" value="1"/>
</dbReference>
<protein>
    <submittedName>
        <fullName evidence="3">PPOX class F420-dependent oxidoreductase</fullName>
    </submittedName>
</protein>
<evidence type="ECO:0000259" key="2">
    <source>
        <dbReference type="Pfam" id="PF01243"/>
    </source>
</evidence>
<name>A0ABP8PHY3_9ACTN</name>
<dbReference type="Pfam" id="PF01243">
    <property type="entry name" value="PNPOx_N"/>
    <property type="match status" value="1"/>
</dbReference>
<dbReference type="Proteomes" id="UP001500503">
    <property type="component" value="Unassembled WGS sequence"/>
</dbReference>
<dbReference type="InterPro" id="IPR011576">
    <property type="entry name" value="Pyridox_Oxase_N"/>
</dbReference>
<evidence type="ECO:0000313" key="4">
    <source>
        <dbReference type="Proteomes" id="UP001500503"/>
    </source>
</evidence>
<dbReference type="InterPro" id="IPR052019">
    <property type="entry name" value="F420H2_bilvrd_red/Heme_oxyg"/>
</dbReference>
<reference evidence="4" key="1">
    <citation type="journal article" date="2019" name="Int. J. Syst. Evol. Microbiol.">
        <title>The Global Catalogue of Microorganisms (GCM) 10K type strain sequencing project: providing services to taxonomists for standard genome sequencing and annotation.</title>
        <authorList>
            <consortium name="The Broad Institute Genomics Platform"/>
            <consortium name="The Broad Institute Genome Sequencing Center for Infectious Disease"/>
            <person name="Wu L."/>
            <person name="Ma J."/>
        </authorList>
    </citation>
    <scope>NUCLEOTIDE SEQUENCE [LARGE SCALE GENOMIC DNA]</scope>
    <source>
        <strain evidence="4">JCM 17933</strain>
    </source>
</reference>